<dbReference type="AlphaFoldDB" id="A0A6A5ZT36"/>
<feature type="region of interest" description="Disordered" evidence="1">
    <location>
        <begin position="206"/>
        <end position="266"/>
    </location>
</feature>
<dbReference type="Proteomes" id="UP000799770">
    <property type="component" value="Unassembled WGS sequence"/>
</dbReference>
<dbReference type="OrthoDB" id="5226159at2759"/>
<organism evidence="2 3">
    <name type="scientific">Lophiotrema nucula</name>
    <dbReference type="NCBI Taxonomy" id="690887"/>
    <lineage>
        <taxon>Eukaryota</taxon>
        <taxon>Fungi</taxon>
        <taxon>Dikarya</taxon>
        <taxon>Ascomycota</taxon>
        <taxon>Pezizomycotina</taxon>
        <taxon>Dothideomycetes</taxon>
        <taxon>Pleosporomycetidae</taxon>
        <taxon>Pleosporales</taxon>
        <taxon>Lophiotremataceae</taxon>
        <taxon>Lophiotrema</taxon>
    </lineage>
</organism>
<gene>
    <name evidence="2" type="ORF">BDV96DRAFT_211574</name>
</gene>
<keyword evidence="3" id="KW-1185">Reference proteome</keyword>
<dbReference type="EMBL" id="ML977312">
    <property type="protein sequence ID" value="KAF2121411.1"/>
    <property type="molecule type" value="Genomic_DNA"/>
</dbReference>
<name>A0A6A5ZT36_9PLEO</name>
<feature type="compositionally biased region" description="Low complexity" evidence="1">
    <location>
        <begin position="220"/>
        <end position="231"/>
    </location>
</feature>
<proteinExistence type="predicted"/>
<feature type="compositionally biased region" description="Low complexity" evidence="1">
    <location>
        <begin position="80"/>
        <end position="94"/>
    </location>
</feature>
<evidence type="ECO:0000256" key="1">
    <source>
        <dbReference type="SAM" id="MobiDB-lite"/>
    </source>
</evidence>
<evidence type="ECO:0000313" key="2">
    <source>
        <dbReference type="EMBL" id="KAF2121411.1"/>
    </source>
</evidence>
<reference evidence="2" key="1">
    <citation type="journal article" date="2020" name="Stud. Mycol.">
        <title>101 Dothideomycetes genomes: a test case for predicting lifestyles and emergence of pathogens.</title>
        <authorList>
            <person name="Haridas S."/>
            <person name="Albert R."/>
            <person name="Binder M."/>
            <person name="Bloem J."/>
            <person name="Labutti K."/>
            <person name="Salamov A."/>
            <person name="Andreopoulos B."/>
            <person name="Baker S."/>
            <person name="Barry K."/>
            <person name="Bills G."/>
            <person name="Bluhm B."/>
            <person name="Cannon C."/>
            <person name="Castanera R."/>
            <person name="Culley D."/>
            <person name="Daum C."/>
            <person name="Ezra D."/>
            <person name="Gonzalez J."/>
            <person name="Henrissat B."/>
            <person name="Kuo A."/>
            <person name="Liang C."/>
            <person name="Lipzen A."/>
            <person name="Lutzoni F."/>
            <person name="Magnuson J."/>
            <person name="Mondo S."/>
            <person name="Nolan M."/>
            <person name="Ohm R."/>
            <person name="Pangilinan J."/>
            <person name="Park H.-J."/>
            <person name="Ramirez L."/>
            <person name="Alfaro M."/>
            <person name="Sun H."/>
            <person name="Tritt A."/>
            <person name="Yoshinaga Y."/>
            <person name="Zwiers L.-H."/>
            <person name="Turgeon B."/>
            <person name="Goodwin S."/>
            <person name="Spatafora J."/>
            <person name="Crous P."/>
            <person name="Grigoriev I."/>
        </authorList>
    </citation>
    <scope>NUCLEOTIDE SEQUENCE</scope>
    <source>
        <strain evidence="2">CBS 627.86</strain>
    </source>
</reference>
<accession>A0A6A5ZT36</accession>
<sequence>MTFKNIMAQFRRAILCCSTDKGKRSLEIGSPTDVRHVEIDLCMPHLSEEQRQLIHKAAPTDARQMISLQSHPPTQPPSVFPSAPSSMPPSLASSREPSATLLNAASKGLPTNLPTPPRQKHSDSNLPASAGMKVKSIWEHTRKFSGSIGSRTSHNGYRDLNSATKSIQEEENEGLVMPMLELDFEDKELDSPVSLKSTIEVPLNSDGFESQDVNGGSVHSSPAKSTKSAKAVMSNKSRIIVGGTEIDMGEGSSSDEEAERKPLVKA</sequence>
<feature type="region of interest" description="Disordered" evidence="1">
    <location>
        <begin position="68"/>
        <end position="129"/>
    </location>
</feature>
<evidence type="ECO:0000313" key="3">
    <source>
        <dbReference type="Proteomes" id="UP000799770"/>
    </source>
</evidence>
<protein>
    <submittedName>
        <fullName evidence="2">Uncharacterized protein</fullName>
    </submittedName>
</protein>
<feature type="compositionally biased region" description="Polar residues" evidence="1">
    <location>
        <begin position="207"/>
        <end position="219"/>
    </location>
</feature>